<keyword evidence="4" id="KW-0378">Hydrolase</keyword>
<evidence type="ECO:0000259" key="3">
    <source>
        <dbReference type="PROSITE" id="PS50056"/>
    </source>
</evidence>
<dbReference type="PANTHER" id="PTHR31126:SF1">
    <property type="entry name" value="TYROSINE SPECIFIC PROTEIN PHOSPHATASES DOMAIN-CONTAINING PROTEIN"/>
    <property type="match status" value="1"/>
</dbReference>
<accession>A0A7W8E2V2</accession>
<name>A0A7W8E2V2_9BACT</name>
<dbReference type="RefSeq" id="WP_184215934.1">
    <property type="nucleotide sequence ID" value="NZ_JACHIP010000002.1"/>
</dbReference>
<organism evidence="4 5">
    <name type="scientific">Granulicella aggregans</name>
    <dbReference type="NCBI Taxonomy" id="474949"/>
    <lineage>
        <taxon>Bacteria</taxon>
        <taxon>Pseudomonadati</taxon>
        <taxon>Acidobacteriota</taxon>
        <taxon>Terriglobia</taxon>
        <taxon>Terriglobales</taxon>
        <taxon>Acidobacteriaceae</taxon>
        <taxon>Granulicella</taxon>
    </lineage>
</organism>
<dbReference type="PROSITE" id="PS00383">
    <property type="entry name" value="TYR_PHOSPHATASE_1"/>
    <property type="match status" value="1"/>
</dbReference>
<gene>
    <name evidence="4" type="ORF">HDF16_001988</name>
</gene>
<evidence type="ECO:0000313" key="4">
    <source>
        <dbReference type="EMBL" id="MBB5057303.1"/>
    </source>
</evidence>
<dbReference type="EMBL" id="JACHIP010000002">
    <property type="protein sequence ID" value="MBB5057303.1"/>
    <property type="molecule type" value="Genomic_DNA"/>
</dbReference>
<comment type="caution">
    <text evidence="4">The sequence shown here is derived from an EMBL/GenBank/DDBJ whole genome shotgun (WGS) entry which is preliminary data.</text>
</comment>
<dbReference type="InterPro" id="IPR000387">
    <property type="entry name" value="Tyr_Pase_dom"/>
</dbReference>
<dbReference type="InterPro" id="IPR016130">
    <property type="entry name" value="Tyr_Pase_AS"/>
</dbReference>
<dbReference type="PROSITE" id="PS50056">
    <property type="entry name" value="TYR_PHOSPHATASE_2"/>
    <property type="match status" value="1"/>
</dbReference>
<dbReference type="InterPro" id="IPR029021">
    <property type="entry name" value="Prot-tyrosine_phosphatase-like"/>
</dbReference>
<evidence type="ECO:0000256" key="1">
    <source>
        <dbReference type="ARBA" id="ARBA00009580"/>
    </source>
</evidence>
<dbReference type="EC" id="3.1.3.48" evidence="4"/>
<feature type="chain" id="PRO_5031306134" evidence="2">
    <location>
        <begin position="18"/>
        <end position="288"/>
    </location>
</feature>
<dbReference type="SUPFAM" id="SSF52799">
    <property type="entry name" value="(Phosphotyrosine protein) phosphatases II"/>
    <property type="match status" value="1"/>
</dbReference>
<dbReference type="AlphaFoldDB" id="A0A7W8E2V2"/>
<dbReference type="InterPro" id="IPR026893">
    <property type="entry name" value="Tyr/Ser_Pase_IphP-type"/>
</dbReference>
<reference evidence="4 5" key="1">
    <citation type="submission" date="2020-08" db="EMBL/GenBank/DDBJ databases">
        <title>Genomic Encyclopedia of Type Strains, Phase IV (KMG-V): Genome sequencing to study the core and pangenomes of soil and plant-associated prokaryotes.</title>
        <authorList>
            <person name="Whitman W."/>
        </authorList>
    </citation>
    <scope>NUCLEOTIDE SEQUENCE [LARGE SCALE GENOMIC DNA]</scope>
    <source>
        <strain evidence="4 5">M8UP14</strain>
    </source>
</reference>
<keyword evidence="5" id="KW-1185">Reference proteome</keyword>
<evidence type="ECO:0000313" key="5">
    <source>
        <dbReference type="Proteomes" id="UP000540989"/>
    </source>
</evidence>
<dbReference type="Proteomes" id="UP000540989">
    <property type="component" value="Unassembled WGS sequence"/>
</dbReference>
<sequence>MRPAIFLSLLLSGVASAQTVSAPTLTGALNFRDLGGIRTSDGHVVRRGRIYRSGELSHLTSSDFDALAPLHIHYVFDLRTDAERASAPTHWIAAQPGDQPTLMPISVGFPATEAPSSSMRKLFANGTSPDQVKDGMKAITVQIALDGAREIGTILRDLATGDEPAIVHCTAGKDRTGIVTAVLLRVLGVPHATVEADYLRSNDAVPAQMARLQAAAVSSAKTNPPSPLASLPPASVQVLMGVDPGYLAAAFAAIDARYGSFDNYVTQSLRLSPTDIQKLRDRLLDPPR</sequence>
<dbReference type="Gene3D" id="3.90.190.10">
    <property type="entry name" value="Protein tyrosine phosphatase superfamily"/>
    <property type="match status" value="1"/>
</dbReference>
<dbReference type="GO" id="GO:0004725">
    <property type="term" value="F:protein tyrosine phosphatase activity"/>
    <property type="evidence" value="ECO:0007669"/>
    <property type="project" value="UniProtKB-EC"/>
</dbReference>
<proteinExistence type="inferred from homology"/>
<keyword evidence="2" id="KW-0732">Signal</keyword>
<comment type="similarity">
    <text evidence="1">Belongs to the protein-tyrosine phosphatase family.</text>
</comment>
<feature type="domain" description="Tyrosine specific protein phosphatases" evidence="3">
    <location>
        <begin position="145"/>
        <end position="184"/>
    </location>
</feature>
<evidence type="ECO:0000256" key="2">
    <source>
        <dbReference type="SAM" id="SignalP"/>
    </source>
</evidence>
<feature type="signal peptide" evidence="2">
    <location>
        <begin position="1"/>
        <end position="17"/>
    </location>
</feature>
<protein>
    <submittedName>
        <fullName evidence="4">Protein-tyrosine phosphatase</fullName>
        <ecNumber evidence="4">3.1.3.48</ecNumber>
    </submittedName>
</protein>
<dbReference type="Pfam" id="PF13350">
    <property type="entry name" value="Y_phosphatase3"/>
    <property type="match status" value="1"/>
</dbReference>
<dbReference type="PANTHER" id="PTHR31126">
    <property type="entry name" value="TYROSINE-PROTEIN PHOSPHATASE"/>
    <property type="match status" value="1"/>
</dbReference>